<feature type="transmembrane region" description="Helical" evidence="1">
    <location>
        <begin position="12"/>
        <end position="35"/>
    </location>
</feature>
<reference evidence="2 3" key="1">
    <citation type="submission" date="2015-02" db="EMBL/GenBank/DDBJ databases">
        <title>Genome Sequence of Jannaschia aquimarina DSM28248, a member of the Roseobacter clade.</title>
        <authorList>
            <person name="Voget S."/>
            <person name="Daniel R."/>
        </authorList>
    </citation>
    <scope>NUCLEOTIDE SEQUENCE [LARGE SCALE GENOMIC DNA]</scope>
    <source>
        <strain evidence="2 3">GSW-M26</strain>
    </source>
</reference>
<dbReference type="AlphaFoldDB" id="A0A0D1ELW4"/>
<feature type="transmembrane region" description="Helical" evidence="1">
    <location>
        <begin position="76"/>
        <end position="102"/>
    </location>
</feature>
<name>A0A0D1ELW4_9RHOB</name>
<sequence length="139" mass="14610">MSDIARRTALAALAYVTGVFALGFALGVVRVTLILPHMDEMRAVLIELPIMIAASAVLAIWAVRRWGVPASIGPRLAMGALAFTLLMGLELGLSVTLFGASVSEHFARYATPPAFLGLAAQLVFASLPALLLLRPKGAL</sequence>
<evidence type="ECO:0000256" key="1">
    <source>
        <dbReference type="SAM" id="Phobius"/>
    </source>
</evidence>
<gene>
    <name evidence="2" type="ORF">jaqu_02540</name>
</gene>
<dbReference type="RefSeq" id="WP_052500702.1">
    <property type="nucleotide sequence ID" value="NZ_FZPF01000005.1"/>
</dbReference>
<feature type="transmembrane region" description="Helical" evidence="1">
    <location>
        <begin position="114"/>
        <end position="133"/>
    </location>
</feature>
<protein>
    <submittedName>
        <fullName evidence="2">Uncharacterized protein</fullName>
    </submittedName>
</protein>
<keyword evidence="3" id="KW-1185">Reference proteome</keyword>
<organism evidence="2 3">
    <name type="scientific">Jannaschia aquimarina</name>
    <dbReference type="NCBI Taxonomy" id="935700"/>
    <lineage>
        <taxon>Bacteria</taxon>
        <taxon>Pseudomonadati</taxon>
        <taxon>Pseudomonadota</taxon>
        <taxon>Alphaproteobacteria</taxon>
        <taxon>Rhodobacterales</taxon>
        <taxon>Roseobacteraceae</taxon>
        <taxon>Jannaschia</taxon>
    </lineage>
</organism>
<accession>A0A0D1ELW4</accession>
<evidence type="ECO:0000313" key="3">
    <source>
        <dbReference type="Proteomes" id="UP000032232"/>
    </source>
</evidence>
<keyword evidence="1" id="KW-0472">Membrane</keyword>
<feature type="transmembrane region" description="Helical" evidence="1">
    <location>
        <begin position="41"/>
        <end position="64"/>
    </location>
</feature>
<dbReference type="Proteomes" id="UP000032232">
    <property type="component" value="Unassembled WGS sequence"/>
</dbReference>
<keyword evidence="1" id="KW-0812">Transmembrane</keyword>
<dbReference type="OrthoDB" id="7877055at2"/>
<keyword evidence="1" id="KW-1133">Transmembrane helix</keyword>
<dbReference type="PATRIC" id="fig|935700.4.peg.278"/>
<dbReference type="EMBL" id="JYFE01000007">
    <property type="protein sequence ID" value="KIT17966.1"/>
    <property type="molecule type" value="Genomic_DNA"/>
</dbReference>
<evidence type="ECO:0000313" key="2">
    <source>
        <dbReference type="EMBL" id="KIT17966.1"/>
    </source>
</evidence>
<comment type="caution">
    <text evidence="2">The sequence shown here is derived from an EMBL/GenBank/DDBJ whole genome shotgun (WGS) entry which is preliminary data.</text>
</comment>
<proteinExistence type="predicted"/>